<dbReference type="Gene3D" id="3.30.1370.50">
    <property type="entry name" value="R3H-like domain"/>
    <property type="match status" value="1"/>
</dbReference>
<accession>A0A1F6BTS2</accession>
<dbReference type="InterPro" id="IPR034079">
    <property type="entry name" value="R3H_KhpB"/>
</dbReference>
<dbReference type="SMART" id="SM00393">
    <property type="entry name" value="R3H"/>
    <property type="match status" value="1"/>
</dbReference>
<dbReference type="Pfam" id="PF01424">
    <property type="entry name" value="R3H"/>
    <property type="match status" value="1"/>
</dbReference>
<organism evidence="2 3">
    <name type="scientific">Candidatus Jorgensenbacteria bacterium RIFCSPLOWO2_01_FULL_45_25b</name>
    <dbReference type="NCBI Taxonomy" id="1798471"/>
    <lineage>
        <taxon>Bacteria</taxon>
        <taxon>Candidatus Joergenseniibacteriota</taxon>
    </lineage>
</organism>
<dbReference type="AlphaFoldDB" id="A0A1F6BTS2"/>
<sequence>MEKIVKKLEEAIELMGFEKPKITIDEEYRKISVFIDDDIVQSQAEEMLPALDHVCNAMLRKEGIQSYVVDLNYYRKERERLIIELARAAAHKIKITKEEVELPPMNSYERRVVHVELADKPDLKTESLGEGKDRRVVIKLIETA</sequence>
<dbReference type="InterPro" id="IPR039247">
    <property type="entry name" value="KhpB"/>
</dbReference>
<comment type="caution">
    <text evidence="2">The sequence shown here is derived from an EMBL/GenBank/DDBJ whole genome shotgun (WGS) entry which is preliminary data.</text>
</comment>
<dbReference type="PANTHER" id="PTHR35800">
    <property type="entry name" value="PROTEIN JAG"/>
    <property type="match status" value="1"/>
</dbReference>
<proteinExistence type="predicted"/>
<dbReference type="STRING" id="1798471.A3A21_02510"/>
<dbReference type="EMBL" id="MFKK01000030">
    <property type="protein sequence ID" value="OGG40223.1"/>
    <property type="molecule type" value="Genomic_DNA"/>
</dbReference>
<protein>
    <recommendedName>
        <fullName evidence="1">R3H domain-containing protein</fullName>
    </recommendedName>
</protein>
<dbReference type="GO" id="GO:0003723">
    <property type="term" value="F:RNA binding"/>
    <property type="evidence" value="ECO:0007669"/>
    <property type="project" value="InterPro"/>
</dbReference>
<gene>
    <name evidence="2" type="ORF">A3A21_02510</name>
</gene>
<dbReference type="CDD" id="cd02644">
    <property type="entry name" value="R3H_jag"/>
    <property type="match status" value="1"/>
</dbReference>
<dbReference type="SUPFAM" id="SSF82708">
    <property type="entry name" value="R3H domain"/>
    <property type="match status" value="1"/>
</dbReference>
<dbReference type="Proteomes" id="UP000176996">
    <property type="component" value="Unassembled WGS sequence"/>
</dbReference>
<name>A0A1F6BTS2_9BACT</name>
<dbReference type="PROSITE" id="PS51061">
    <property type="entry name" value="R3H"/>
    <property type="match status" value="1"/>
</dbReference>
<dbReference type="InterPro" id="IPR001374">
    <property type="entry name" value="R3H_dom"/>
</dbReference>
<evidence type="ECO:0000313" key="2">
    <source>
        <dbReference type="EMBL" id="OGG40223.1"/>
    </source>
</evidence>
<dbReference type="PANTHER" id="PTHR35800:SF1">
    <property type="entry name" value="RNA-BINDING PROTEIN KHPB"/>
    <property type="match status" value="1"/>
</dbReference>
<dbReference type="InterPro" id="IPR036867">
    <property type="entry name" value="R3H_dom_sf"/>
</dbReference>
<feature type="domain" description="R3H" evidence="1">
    <location>
        <begin position="76"/>
        <end position="142"/>
    </location>
</feature>
<evidence type="ECO:0000313" key="3">
    <source>
        <dbReference type="Proteomes" id="UP000176996"/>
    </source>
</evidence>
<reference evidence="2 3" key="1">
    <citation type="journal article" date="2016" name="Nat. Commun.">
        <title>Thousands of microbial genomes shed light on interconnected biogeochemical processes in an aquifer system.</title>
        <authorList>
            <person name="Anantharaman K."/>
            <person name="Brown C.T."/>
            <person name="Hug L.A."/>
            <person name="Sharon I."/>
            <person name="Castelle C.J."/>
            <person name="Probst A.J."/>
            <person name="Thomas B.C."/>
            <person name="Singh A."/>
            <person name="Wilkins M.J."/>
            <person name="Karaoz U."/>
            <person name="Brodie E.L."/>
            <person name="Williams K.H."/>
            <person name="Hubbard S.S."/>
            <person name="Banfield J.F."/>
        </authorList>
    </citation>
    <scope>NUCLEOTIDE SEQUENCE [LARGE SCALE GENOMIC DNA]</scope>
</reference>
<evidence type="ECO:0000259" key="1">
    <source>
        <dbReference type="PROSITE" id="PS51061"/>
    </source>
</evidence>